<dbReference type="InterPro" id="IPR050382">
    <property type="entry name" value="MFS_Na/Anion_cotransporter"/>
</dbReference>
<dbReference type="EMBL" id="CADEPI010000008">
    <property type="protein sequence ID" value="CAB3362206.1"/>
    <property type="molecule type" value="Genomic_DNA"/>
</dbReference>
<proteinExistence type="inferred from homology"/>
<feature type="transmembrane region" description="Helical" evidence="9">
    <location>
        <begin position="21"/>
        <end position="37"/>
    </location>
</feature>
<dbReference type="InterPro" id="IPR000849">
    <property type="entry name" value="Sugar_P_transporter"/>
</dbReference>
<sequence>MAIGGKGWFSWAKPSRIPARGVLGVISFFGFFVNYMLRVNINIAIVSMTGGTGANTTSTASDIITSECISENWKSMNMLDNETLLKEQNSAESGGAEFPWNSGQQGIVLGSFYWSYIISLVPGGMLAERFGTKLVYGGANLMLGLAALAIPTAARLDFNLLIAIRLLQGLAAGMTWPAMHSMTSRWIPPHERSKFVSSYMGNAVGTAVTYPLCGILIDTYGWESAFYVPALICVAWCVWWWLCAFDSPKQHPRISQEELEYLQKNVVTSKEKLKLSIKEVLKSPPFWALMVANTGSIWAFMTIITYGPTYLKVVHGFNIKENGLLSGLPNLSRFMGSLFFSWIIDSMIAAKKCTITCARKVATAIAEIMPAALFLLMGNMGCNAPAEVAVLTVASLFGGCASSGPIVNSVDLAPNFAGTLMGMISIASMSGGFLVPLIVGSIIEENQSMAQWQYVFIIASVLNVLCTVVFSIWGSGQVQSWNEPKNESSDKKEEEDATIEPLHA</sequence>
<dbReference type="Proteomes" id="UP000494165">
    <property type="component" value="Unassembled WGS sequence"/>
</dbReference>
<dbReference type="FunFam" id="1.20.1250.20:FF:000003">
    <property type="entry name" value="Solute carrier family 17 member 3"/>
    <property type="match status" value="1"/>
</dbReference>
<feature type="transmembrane region" description="Helical" evidence="9">
    <location>
        <begin position="454"/>
        <end position="473"/>
    </location>
</feature>
<keyword evidence="12" id="KW-1185">Reference proteome</keyword>
<dbReference type="Gene3D" id="1.20.1250.20">
    <property type="entry name" value="MFS general substrate transporter like domains"/>
    <property type="match status" value="2"/>
</dbReference>
<evidence type="ECO:0000313" key="12">
    <source>
        <dbReference type="Proteomes" id="UP000494165"/>
    </source>
</evidence>
<keyword evidence="6 9" id="KW-1133">Transmembrane helix</keyword>
<accession>A0A8S1BRV7</accession>
<dbReference type="PIRSF" id="PIRSF002808">
    <property type="entry name" value="Hexose_phosphate_transp"/>
    <property type="match status" value="1"/>
</dbReference>
<evidence type="ECO:0000256" key="2">
    <source>
        <dbReference type="ARBA" id="ARBA00009598"/>
    </source>
</evidence>
<keyword evidence="7 9" id="KW-0472">Membrane</keyword>
<evidence type="ECO:0000256" key="6">
    <source>
        <dbReference type="ARBA" id="ARBA00022989"/>
    </source>
</evidence>
<feature type="transmembrane region" description="Helical" evidence="9">
    <location>
        <begin position="417"/>
        <end position="442"/>
    </location>
</feature>
<feature type="transmembrane region" description="Helical" evidence="9">
    <location>
        <begin position="134"/>
        <end position="154"/>
    </location>
</feature>
<keyword evidence="5" id="KW-0769">Symport</keyword>
<feature type="transmembrane region" description="Helical" evidence="9">
    <location>
        <begin position="226"/>
        <end position="245"/>
    </location>
</feature>
<dbReference type="CDD" id="cd17318">
    <property type="entry name" value="MFS_SLC17"/>
    <property type="match status" value="1"/>
</dbReference>
<evidence type="ECO:0000313" key="11">
    <source>
        <dbReference type="EMBL" id="CAB3362206.1"/>
    </source>
</evidence>
<dbReference type="SUPFAM" id="SSF103473">
    <property type="entry name" value="MFS general substrate transporter"/>
    <property type="match status" value="1"/>
</dbReference>
<feature type="region of interest" description="Disordered" evidence="8">
    <location>
        <begin position="479"/>
        <end position="504"/>
    </location>
</feature>
<organism evidence="11 12">
    <name type="scientific">Cloeon dipterum</name>
    <dbReference type="NCBI Taxonomy" id="197152"/>
    <lineage>
        <taxon>Eukaryota</taxon>
        <taxon>Metazoa</taxon>
        <taxon>Ecdysozoa</taxon>
        <taxon>Arthropoda</taxon>
        <taxon>Hexapoda</taxon>
        <taxon>Insecta</taxon>
        <taxon>Pterygota</taxon>
        <taxon>Palaeoptera</taxon>
        <taxon>Ephemeroptera</taxon>
        <taxon>Pisciforma</taxon>
        <taxon>Baetidae</taxon>
        <taxon>Cloeon</taxon>
    </lineage>
</organism>
<dbReference type="GO" id="GO:0016020">
    <property type="term" value="C:membrane"/>
    <property type="evidence" value="ECO:0007669"/>
    <property type="project" value="UniProtKB-SubCell"/>
</dbReference>
<protein>
    <recommendedName>
        <fullName evidence="10">Major facilitator superfamily (MFS) profile domain-containing protein</fullName>
    </recommendedName>
</protein>
<dbReference type="PROSITE" id="PS50850">
    <property type="entry name" value="MFS"/>
    <property type="match status" value="1"/>
</dbReference>
<dbReference type="PANTHER" id="PTHR11662:SF77">
    <property type="entry name" value="MAJOR FACILITATOR SUPERFAMILY TRANSPORTER 17, ISOFORM F"/>
    <property type="match status" value="1"/>
</dbReference>
<evidence type="ECO:0000256" key="9">
    <source>
        <dbReference type="SAM" id="Phobius"/>
    </source>
</evidence>
<evidence type="ECO:0000256" key="4">
    <source>
        <dbReference type="ARBA" id="ARBA00022692"/>
    </source>
</evidence>
<evidence type="ECO:0000256" key="1">
    <source>
        <dbReference type="ARBA" id="ARBA00004141"/>
    </source>
</evidence>
<dbReference type="GO" id="GO:0015293">
    <property type="term" value="F:symporter activity"/>
    <property type="evidence" value="ECO:0007669"/>
    <property type="project" value="UniProtKB-KW"/>
</dbReference>
<name>A0A8S1BRV7_9INSE</name>
<reference evidence="11 12" key="1">
    <citation type="submission" date="2020-04" db="EMBL/GenBank/DDBJ databases">
        <authorList>
            <person name="Alioto T."/>
            <person name="Alioto T."/>
            <person name="Gomez Garrido J."/>
        </authorList>
    </citation>
    <scope>NUCLEOTIDE SEQUENCE [LARGE SCALE GENOMIC DNA]</scope>
</reference>
<comment type="caution">
    <text evidence="11">The sequence shown here is derived from an EMBL/GenBank/DDBJ whole genome shotgun (WGS) entry which is preliminary data.</text>
</comment>
<evidence type="ECO:0000256" key="8">
    <source>
        <dbReference type="SAM" id="MobiDB-lite"/>
    </source>
</evidence>
<feature type="transmembrane region" description="Helical" evidence="9">
    <location>
        <begin position="199"/>
        <end position="220"/>
    </location>
</feature>
<comment type="subcellular location">
    <subcellularLocation>
        <location evidence="1">Membrane</location>
        <topology evidence="1">Multi-pass membrane protein</topology>
    </subcellularLocation>
</comment>
<comment type="similarity">
    <text evidence="2">Belongs to the major facilitator superfamily. Organophosphate:Pi antiporter (OPA) (TC 2.A.1.4) family.</text>
</comment>
<evidence type="ECO:0000256" key="5">
    <source>
        <dbReference type="ARBA" id="ARBA00022847"/>
    </source>
</evidence>
<dbReference type="OrthoDB" id="2985014at2759"/>
<dbReference type="InterPro" id="IPR036259">
    <property type="entry name" value="MFS_trans_sf"/>
</dbReference>
<dbReference type="GO" id="GO:0006820">
    <property type="term" value="P:monoatomic anion transport"/>
    <property type="evidence" value="ECO:0007669"/>
    <property type="project" value="TreeGrafter"/>
</dbReference>
<evidence type="ECO:0000256" key="7">
    <source>
        <dbReference type="ARBA" id="ARBA00023136"/>
    </source>
</evidence>
<dbReference type="InterPro" id="IPR011701">
    <property type="entry name" value="MFS"/>
</dbReference>
<evidence type="ECO:0000256" key="3">
    <source>
        <dbReference type="ARBA" id="ARBA00022448"/>
    </source>
</evidence>
<feature type="transmembrane region" description="Helical" evidence="9">
    <location>
        <begin position="286"/>
        <end position="311"/>
    </location>
</feature>
<feature type="domain" description="Major facilitator superfamily (MFS) profile" evidence="10">
    <location>
        <begin position="23"/>
        <end position="478"/>
    </location>
</feature>
<keyword evidence="4 9" id="KW-0812">Transmembrane</keyword>
<feature type="transmembrane region" description="Helical" evidence="9">
    <location>
        <begin position="107"/>
        <end position="127"/>
    </location>
</feature>
<gene>
    <name evidence="11" type="ORF">CLODIP_2_CD04981</name>
</gene>
<dbReference type="AlphaFoldDB" id="A0A8S1BRV7"/>
<dbReference type="InterPro" id="IPR020846">
    <property type="entry name" value="MFS_dom"/>
</dbReference>
<dbReference type="Pfam" id="PF07690">
    <property type="entry name" value="MFS_1"/>
    <property type="match status" value="1"/>
</dbReference>
<feature type="compositionally biased region" description="Basic and acidic residues" evidence="8">
    <location>
        <begin position="484"/>
        <end position="494"/>
    </location>
</feature>
<keyword evidence="3" id="KW-0813">Transport</keyword>
<evidence type="ECO:0000259" key="10">
    <source>
        <dbReference type="PROSITE" id="PS50850"/>
    </source>
</evidence>
<dbReference type="PANTHER" id="PTHR11662">
    <property type="entry name" value="SOLUTE CARRIER FAMILY 17"/>
    <property type="match status" value="1"/>
</dbReference>